<feature type="domain" description="Disease resistance protein At4g27190-like leucine-rich repeats" evidence="1">
    <location>
        <begin position="554"/>
        <end position="605"/>
    </location>
</feature>
<dbReference type="AlphaFoldDB" id="A0A8X8Z6R9"/>
<evidence type="ECO:0000313" key="2">
    <source>
        <dbReference type="EMBL" id="KAG6393448.1"/>
    </source>
</evidence>
<evidence type="ECO:0000313" key="3">
    <source>
        <dbReference type="Proteomes" id="UP000298416"/>
    </source>
</evidence>
<dbReference type="InterPro" id="IPR032675">
    <property type="entry name" value="LRR_dom_sf"/>
</dbReference>
<sequence length="671" mass="76403">MDEWMSEVERITRWQRAVNRGLSIGLCGRLMMLPPQMIRVMGLDSPVSLTENLGVEELPHWFGKLSSLDSTNGSVITVPAVEPQKENVAQSRVVSLGSEPISTSESKPRAEIFIEESSYMLDRVISMDSAADSNPSSLSGHETKQQFAEEIEEEGVVSGDSETEMYMSGFYSPQRVEQECHGEILAGNEQQETELTSSNVEELTSTIAERSKHLEENVTCPIYFQEKELYVVVLEDKDLLLKFDNHVIFIGAYPSLSPHNNSPLNAVLNSVEQHLHELPLKPDYPDSLVLNCICIEKLPPEIGDLKKMEVLDLSGTELYDLPAEISQLDHMKRMHLSFYGPDDESEYELLPCQLVSPSFLSEMEGITSLSISVHPEDHRWTEAVACIVNDISKLEMLSSLYFYFPEIEMFENFIETSSSWNNQSLSKFDFAVGQDVKRIVSRVPDDVESLFSQHERCLRYVNADKTSSLIKSVITRATAFYLDHHTDIRSLSEFDISSFRSMKFCIVRECPKMQAILDEKNARGAFPCLEYLGIYFIWELRQIWKPLSQASRLNRIFKAKNFEALKYLMIKTCPKLRFIFWESMLLCLASLEELVVEDCEGVEKTHTCLPTGAESEKAKLDFSVNYECAKKLLTIDEENRKVKYEDNVIPRLPTGAKLDFQETEQSSSCNE</sequence>
<reference evidence="2" key="2">
    <citation type="submission" date="2020-08" db="EMBL/GenBank/DDBJ databases">
        <title>Plant Genome Project.</title>
        <authorList>
            <person name="Zhang R.-G."/>
        </authorList>
    </citation>
    <scope>NUCLEOTIDE SEQUENCE</scope>
    <source>
        <strain evidence="2">Huo1</strain>
        <tissue evidence="2">Leaf</tissue>
    </source>
</reference>
<dbReference type="PANTHER" id="PTHR47186:SF3">
    <property type="entry name" value="OS09G0267800 PROTEIN"/>
    <property type="match status" value="1"/>
</dbReference>
<dbReference type="Proteomes" id="UP000298416">
    <property type="component" value="Unassembled WGS sequence"/>
</dbReference>
<accession>A0A8X8Z6R9</accession>
<dbReference type="EMBL" id="PNBA02000018">
    <property type="protein sequence ID" value="KAG6393448.1"/>
    <property type="molecule type" value="Genomic_DNA"/>
</dbReference>
<dbReference type="SUPFAM" id="SSF52047">
    <property type="entry name" value="RNI-like"/>
    <property type="match status" value="1"/>
</dbReference>
<protein>
    <recommendedName>
        <fullName evidence="1">Disease resistance protein At4g27190-like leucine-rich repeats domain-containing protein</fullName>
    </recommendedName>
</protein>
<comment type="caution">
    <text evidence="2">The sequence shown here is derived from an EMBL/GenBank/DDBJ whole genome shotgun (WGS) entry which is preliminary data.</text>
</comment>
<gene>
    <name evidence="2" type="ORF">SASPL_147690</name>
</gene>
<dbReference type="PANTHER" id="PTHR47186">
    <property type="entry name" value="LEUCINE-RICH REPEAT-CONTAINING PROTEIN 57"/>
    <property type="match status" value="1"/>
</dbReference>
<keyword evidence="3" id="KW-1185">Reference proteome</keyword>
<name>A0A8X8Z6R9_SALSN</name>
<reference evidence="2" key="1">
    <citation type="submission" date="2018-01" db="EMBL/GenBank/DDBJ databases">
        <authorList>
            <person name="Mao J.F."/>
        </authorList>
    </citation>
    <scope>NUCLEOTIDE SEQUENCE</scope>
    <source>
        <strain evidence="2">Huo1</strain>
        <tissue evidence="2">Leaf</tissue>
    </source>
</reference>
<dbReference type="Gene3D" id="3.80.10.10">
    <property type="entry name" value="Ribonuclease Inhibitor"/>
    <property type="match status" value="1"/>
</dbReference>
<evidence type="ECO:0000259" key="1">
    <source>
        <dbReference type="Pfam" id="PF23247"/>
    </source>
</evidence>
<dbReference type="InterPro" id="IPR057135">
    <property type="entry name" value="At4g27190-like_LRR"/>
</dbReference>
<organism evidence="2">
    <name type="scientific">Salvia splendens</name>
    <name type="common">Scarlet sage</name>
    <dbReference type="NCBI Taxonomy" id="180675"/>
    <lineage>
        <taxon>Eukaryota</taxon>
        <taxon>Viridiplantae</taxon>
        <taxon>Streptophyta</taxon>
        <taxon>Embryophyta</taxon>
        <taxon>Tracheophyta</taxon>
        <taxon>Spermatophyta</taxon>
        <taxon>Magnoliopsida</taxon>
        <taxon>eudicotyledons</taxon>
        <taxon>Gunneridae</taxon>
        <taxon>Pentapetalae</taxon>
        <taxon>asterids</taxon>
        <taxon>lamiids</taxon>
        <taxon>Lamiales</taxon>
        <taxon>Lamiaceae</taxon>
        <taxon>Nepetoideae</taxon>
        <taxon>Mentheae</taxon>
        <taxon>Salviinae</taxon>
        <taxon>Salvia</taxon>
        <taxon>Salvia subgen. Calosphace</taxon>
        <taxon>core Calosphace</taxon>
    </lineage>
</organism>
<proteinExistence type="predicted"/>
<dbReference type="Pfam" id="PF23247">
    <property type="entry name" value="LRR_RPS2"/>
    <property type="match status" value="1"/>
</dbReference>